<evidence type="ECO:0000256" key="1">
    <source>
        <dbReference type="SAM" id="SignalP"/>
    </source>
</evidence>
<sequence length="290" mass="33105">MWLLNPSKCALLPLLSYSKAGLLACTVAFTATVQANDELTNNELEAPSQTQQEPQHEAAVSKAISTSCTNSLSYKFFYKSSHVGNINRQQKWHNQQADMSTSGEVSFLMFNFTGNHQSKVYWNDTQKQYLTREFKQDVKGLTHTKVSALFSDNGLVSKVIANDEKAEYSDFKLPILDFEAISTQMRQNLISNTKEFDFLMQKSDELGHYYFSVVGEEDLNVLGKNYRTIKVQQVKKKDRKLYLWFAPELDYQLVKSTYKRKIIDIEANLSQFDLGCAKLSLNEAKPQQGL</sequence>
<dbReference type="Proteomes" id="UP001201273">
    <property type="component" value="Unassembled WGS sequence"/>
</dbReference>
<dbReference type="EMBL" id="JAIMJA010000002">
    <property type="protein sequence ID" value="MCE2593634.1"/>
    <property type="molecule type" value="Genomic_DNA"/>
</dbReference>
<accession>A0ABS8W3W2</accession>
<comment type="caution">
    <text evidence="2">The sequence shown here is derived from an EMBL/GenBank/DDBJ whole genome shotgun (WGS) entry which is preliminary data.</text>
</comment>
<organism evidence="2 3">
    <name type="scientific">Motilimonas cestriensis</name>
    <dbReference type="NCBI Taxonomy" id="2742685"/>
    <lineage>
        <taxon>Bacteria</taxon>
        <taxon>Pseudomonadati</taxon>
        <taxon>Pseudomonadota</taxon>
        <taxon>Gammaproteobacteria</taxon>
        <taxon>Alteromonadales</taxon>
        <taxon>Alteromonadales genera incertae sedis</taxon>
        <taxon>Motilimonas</taxon>
    </lineage>
</organism>
<dbReference type="RefSeq" id="WP_233051232.1">
    <property type="nucleotide sequence ID" value="NZ_JAIMJA010000002.1"/>
</dbReference>
<keyword evidence="1" id="KW-0732">Signal</keyword>
<evidence type="ECO:0000313" key="2">
    <source>
        <dbReference type="EMBL" id="MCE2593634.1"/>
    </source>
</evidence>
<protein>
    <submittedName>
        <fullName evidence="2">DUF3108 domain-containing protein</fullName>
    </submittedName>
</protein>
<keyword evidence="3" id="KW-1185">Reference proteome</keyword>
<feature type="signal peptide" evidence="1">
    <location>
        <begin position="1"/>
        <end position="35"/>
    </location>
</feature>
<feature type="chain" id="PRO_5046784107" evidence="1">
    <location>
        <begin position="36"/>
        <end position="290"/>
    </location>
</feature>
<name>A0ABS8W3W2_9GAMM</name>
<gene>
    <name evidence="2" type="ORF">K6Y31_02255</name>
</gene>
<proteinExistence type="predicted"/>
<reference evidence="2 3" key="1">
    <citation type="journal article" date="2022" name="Environ. Microbiol. Rep.">
        <title>Eco-phylogenetic analyses reveal divergent evolution of vitamin B12 metabolism in the marine bacterial family 'Psychromonadaceae'.</title>
        <authorList>
            <person name="Jin X."/>
            <person name="Yang Y."/>
            <person name="Cao H."/>
            <person name="Gao B."/>
            <person name="Zhao Z."/>
        </authorList>
    </citation>
    <scope>NUCLEOTIDE SEQUENCE [LARGE SCALE GENOMIC DNA]</scope>
    <source>
        <strain evidence="2 3">MKS20</strain>
    </source>
</reference>
<evidence type="ECO:0000313" key="3">
    <source>
        <dbReference type="Proteomes" id="UP001201273"/>
    </source>
</evidence>